<evidence type="ECO:0000313" key="1">
    <source>
        <dbReference type="EMBL" id="GAA4504463.1"/>
    </source>
</evidence>
<evidence type="ECO:0008006" key="3">
    <source>
        <dbReference type="Google" id="ProtNLM"/>
    </source>
</evidence>
<evidence type="ECO:0000313" key="2">
    <source>
        <dbReference type="Proteomes" id="UP001501243"/>
    </source>
</evidence>
<proteinExistence type="predicted"/>
<accession>A0ABP8QJH6</accession>
<dbReference type="Proteomes" id="UP001501243">
    <property type="component" value="Unassembled WGS sequence"/>
</dbReference>
<dbReference type="EMBL" id="BAABGQ010000008">
    <property type="protein sequence ID" value="GAA4504463.1"/>
    <property type="molecule type" value="Genomic_DNA"/>
</dbReference>
<dbReference type="RefSeq" id="WP_208133152.1">
    <property type="nucleotide sequence ID" value="NZ_BAABGQ010000008.1"/>
</dbReference>
<protein>
    <recommendedName>
        <fullName evidence="3">Lipocalin-like domain-containing protein</fullName>
    </recommendedName>
</protein>
<reference evidence="2" key="1">
    <citation type="journal article" date="2019" name="Int. J. Syst. Evol. Microbiol.">
        <title>The Global Catalogue of Microorganisms (GCM) 10K type strain sequencing project: providing services to taxonomists for standard genome sequencing and annotation.</title>
        <authorList>
            <consortium name="The Broad Institute Genomics Platform"/>
            <consortium name="The Broad Institute Genome Sequencing Center for Infectious Disease"/>
            <person name="Wu L."/>
            <person name="Ma J."/>
        </authorList>
    </citation>
    <scope>NUCLEOTIDE SEQUENCE [LARGE SCALE GENOMIC DNA]</scope>
    <source>
        <strain evidence="2">JCM 17841</strain>
    </source>
</reference>
<name>A0ABP8QJH6_9BACT</name>
<organism evidence="1 2">
    <name type="scientific">Hymenobacter ginsengisoli</name>
    <dbReference type="NCBI Taxonomy" id="1051626"/>
    <lineage>
        <taxon>Bacteria</taxon>
        <taxon>Pseudomonadati</taxon>
        <taxon>Bacteroidota</taxon>
        <taxon>Cytophagia</taxon>
        <taxon>Cytophagales</taxon>
        <taxon>Hymenobacteraceae</taxon>
        <taxon>Hymenobacter</taxon>
    </lineage>
</organism>
<comment type="caution">
    <text evidence="1">The sequence shown here is derived from an EMBL/GenBank/DDBJ whole genome shotgun (WGS) entry which is preliminary data.</text>
</comment>
<keyword evidence="2" id="KW-1185">Reference proteome</keyword>
<gene>
    <name evidence="1" type="ORF">GCM10023172_30700</name>
</gene>
<sequence>MLRDGKVDAAGTYAFSTRATCGGTGSLPLLVFTNTATSMLLSPATYSLNNGTLVIDHGGPCDAPVKTYRRVQ</sequence>